<dbReference type="Proteomes" id="UP000067325">
    <property type="component" value="Chromosome"/>
</dbReference>
<evidence type="ECO:0000313" key="2">
    <source>
        <dbReference type="Proteomes" id="UP000067325"/>
    </source>
</evidence>
<sequence length="46" mass="5708">MFITHNNEYQSLTKIKPMLNFRENQVSFLPVDKNYEDLHRSLRYYL</sequence>
<gene>
    <name evidence="1" type="ORF">IM45_311</name>
</gene>
<accession>A0A088NA57</accession>
<protein>
    <submittedName>
        <fullName evidence="1">Uncharacterized protein</fullName>
    </submittedName>
</protein>
<name>A0A088NA57_9GAMM</name>
<reference evidence="1 2" key="1">
    <citation type="journal article" date="2014" name="MBio">
        <title>Differential genome evolution between companion symbionts in an insect-bacterial symbiosis.</title>
        <authorList>
            <person name="Bennett G.M."/>
            <person name="McCutcheon J.P."/>
            <person name="MacDonald B.R."/>
            <person name="Romanovicz D."/>
            <person name="Moran N.A."/>
        </authorList>
    </citation>
    <scope>NUCLEOTIDE SEQUENCE [LARGE SCALE GENOMIC DNA]</scope>
    <source>
        <strain evidence="1 2">BGSS</strain>
    </source>
</reference>
<organism evidence="1 2">
    <name type="scientific">Candidatus Palibaumannia cicadellinicola</name>
    <dbReference type="NCBI Taxonomy" id="186490"/>
    <lineage>
        <taxon>Bacteria</taxon>
        <taxon>Pseudomonadati</taxon>
        <taxon>Pseudomonadota</taxon>
        <taxon>Gammaproteobacteria</taxon>
        <taxon>Candidatus Palibaumannia</taxon>
    </lineage>
</organism>
<proteinExistence type="predicted"/>
<dbReference type="EMBL" id="CP008985">
    <property type="protein sequence ID" value="AIN47038.1"/>
    <property type="molecule type" value="Genomic_DNA"/>
</dbReference>
<evidence type="ECO:0000313" key="1">
    <source>
        <dbReference type="EMBL" id="AIN47038.1"/>
    </source>
</evidence>
<dbReference type="KEGG" id="bcib:IM45_311"/>
<dbReference type="AlphaFoldDB" id="A0A088NA57"/>